<evidence type="ECO:0000313" key="2">
    <source>
        <dbReference type="EMBL" id="MEQ2314609.1"/>
    </source>
</evidence>
<keyword evidence="3" id="KW-1185">Reference proteome</keyword>
<dbReference type="EMBL" id="JAHRIP010085564">
    <property type="protein sequence ID" value="MEQ2314609.1"/>
    <property type="molecule type" value="Genomic_DNA"/>
</dbReference>
<accession>A0ABV1A7S5</accession>
<keyword evidence="1" id="KW-0812">Transmembrane</keyword>
<name>A0ABV1A7S5_9TELE</name>
<feature type="transmembrane region" description="Helical" evidence="1">
    <location>
        <begin position="12"/>
        <end position="33"/>
    </location>
</feature>
<dbReference type="Proteomes" id="UP001469553">
    <property type="component" value="Unassembled WGS sequence"/>
</dbReference>
<comment type="caution">
    <text evidence="2">The sequence shown here is derived from an EMBL/GenBank/DDBJ whole genome shotgun (WGS) entry which is preliminary data.</text>
</comment>
<proteinExistence type="predicted"/>
<gene>
    <name evidence="2" type="ORF">AMECASPLE_013904</name>
</gene>
<protein>
    <submittedName>
        <fullName evidence="2">Uncharacterized protein</fullName>
    </submittedName>
</protein>
<reference evidence="2 3" key="1">
    <citation type="submission" date="2021-06" db="EMBL/GenBank/DDBJ databases">
        <authorList>
            <person name="Palmer J.M."/>
        </authorList>
    </citation>
    <scope>NUCLEOTIDE SEQUENCE [LARGE SCALE GENOMIC DNA]</scope>
    <source>
        <strain evidence="2 3">AS_MEX2019</strain>
        <tissue evidence="2">Muscle</tissue>
    </source>
</reference>
<keyword evidence="1" id="KW-1133">Transmembrane helix</keyword>
<feature type="transmembrane region" description="Helical" evidence="1">
    <location>
        <begin position="53"/>
        <end position="76"/>
    </location>
</feature>
<evidence type="ECO:0000256" key="1">
    <source>
        <dbReference type="SAM" id="Phobius"/>
    </source>
</evidence>
<organism evidence="2 3">
    <name type="scientific">Ameca splendens</name>
    <dbReference type="NCBI Taxonomy" id="208324"/>
    <lineage>
        <taxon>Eukaryota</taxon>
        <taxon>Metazoa</taxon>
        <taxon>Chordata</taxon>
        <taxon>Craniata</taxon>
        <taxon>Vertebrata</taxon>
        <taxon>Euteleostomi</taxon>
        <taxon>Actinopterygii</taxon>
        <taxon>Neopterygii</taxon>
        <taxon>Teleostei</taxon>
        <taxon>Neoteleostei</taxon>
        <taxon>Acanthomorphata</taxon>
        <taxon>Ovalentaria</taxon>
        <taxon>Atherinomorphae</taxon>
        <taxon>Cyprinodontiformes</taxon>
        <taxon>Goodeidae</taxon>
        <taxon>Ameca</taxon>
    </lineage>
</organism>
<evidence type="ECO:0000313" key="3">
    <source>
        <dbReference type="Proteomes" id="UP001469553"/>
    </source>
</evidence>
<sequence>MTRGLIKRIQLTKSFISAGSPLCTLFTLSVFVYLHMTAYGGPILTKLKIKAEIYIFCFSFSLHMPLFFLHFLISLFPLPYAFLLHYANEEGCLLLSSSSTIGQ</sequence>
<keyword evidence="1" id="KW-0472">Membrane</keyword>